<organism evidence="3 4">
    <name type="scientific">Blattamonas nauphoetae</name>
    <dbReference type="NCBI Taxonomy" id="2049346"/>
    <lineage>
        <taxon>Eukaryota</taxon>
        <taxon>Metamonada</taxon>
        <taxon>Preaxostyla</taxon>
        <taxon>Oxymonadida</taxon>
        <taxon>Blattamonas</taxon>
    </lineage>
</organism>
<dbReference type="EMBL" id="JARBJD010000194">
    <property type="protein sequence ID" value="KAK2947642.1"/>
    <property type="molecule type" value="Genomic_DNA"/>
</dbReference>
<proteinExistence type="predicted"/>
<feature type="compositionally biased region" description="Low complexity" evidence="1">
    <location>
        <begin position="429"/>
        <end position="438"/>
    </location>
</feature>
<reference evidence="3 4" key="1">
    <citation type="journal article" date="2022" name="bioRxiv">
        <title>Genomics of Preaxostyla Flagellates Illuminates Evolutionary Transitions and the Path Towards Mitochondrial Loss.</title>
        <authorList>
            <person name="Novak L.V.F."/>
            <person name="Treitli S.C."/>
            <person name="Pyrih J."/>
            <person name="Halakuc P."/>
            <person name="Pipaliya S.V."/>
            <person name="Vacek V."/>
            <person name="Brzon O."/>
            <person name="Soukal P."/>
            <person name="Eme L."/>
            <person name="Dacks J.B."/>
            <person name="Karnkowska A."/>
            <person name="Elias M."/>
            <person name="Hampl V."/>
        </authorList>
    </citation>
    <scope>NUCLEOTIDE SEQUENCE [LARGE SCALE GENOMIC DNA]</scope>
    <source>
        <strain evidence="3">NAU3</strain>
        <tissue evidence="3">Gut</tissue>
    </source>
</reference>
<accession>A0ABQ9X8S0</accession>
<feature type="domain" description="IFT80/172/WDR35 TPR" evidence="2">
    <location>
        <begin position="843"/>
        <end position="920"/>
    </location>
</feature>
<feature type="compositionally biased region" description="Polar residues" evidence="1">
    <location>
        <begin position="98"/>
        <end position="109"/>
    </location>
</feature>
<feature type="compositionally biased region" description="Polar residues" evidence="1">
    <location>
        <begin position="491"/>
        <end position="513"/>
    </location>
</feature>
<feature type="region of interest" description="Disordered" evidence="1">
    <location>
        <begin position="72"/>
        <end position="109"/>
    </location>
</feature>
<feature type="region of interest" description="Disordered" evidence="1">
    <location>
        <begin position="403"/>
        <end position="443"/>
    </location>
</feature>
<sequence>MRLRFGVPIKSNHKSLDVYQPVFFAIPFIENTERETTKQEPSQAFSLHTSLFVHKHATCPFLPKKFRVSATKPSTSTLLDNEDESEWDDTSTSDNEWDTSPNPSLKNKYSSNIAKSTSLSTFPEPLFPTTLSYHLPVIDQRSFDLHPERLEWIHKFSNEPKNNHNRPLSPPLISLPTPVIPPACPLIPSFPSLMSSLHNLELPPLHITPSQSPLLPDALPLHDNLVKRRPRLDDFMTSVCTDILPTFREHTLSATSSVLNTIHPTSFPLKPLPVSISTHMQPIQSMILFLKPSKPPLPPPFVPATFLSSSEHTIRRPQLHHHSLPSLPFRSRTVPSSTTIALSHFPSPPFSIIPNPSVIFSSSPPHFHVDQATLFGQMIIPKVLPLQQNSHLPLLAQQELITEPSPSLGEKTRRFSSLDEDSSPVKIPSTESTKTTFETETESQELSNALKSVNTPHTSPITNDQEKQADFEMSLKQNVDLFMRLRMKSHLQPQTDSEQRSPSSQQTTIQHTTGRSEGKGKGWNQAALLTPTHLPEADFQRIPNNNRIQLDRQATRNDSTEAIHFEQSLRKEMFQTSLDMESQLNNSGNCTVSISGSTPLTHAVHTQLNHLRENAAFQLLAQPLFTKHLSAVKPHIEPSESTVISLSSATINDILTKLHSEWENDPTMKSLLSGTGNSTIARFKLSIPRKITGLLFVLKFASELEKIIREDGATAALMFLSSILSLSTTQVDASKLSMNPNAPTLPHLLPAMMSKGGVGGGVWEAVLDTLETTLRKERKKGFVGFDVTSFQSLEKFPLSSLHSSFSLILSFIVFLAKNSSKRPNLLITACSPHLTNDLGRTADHAALAYSSLEDVEKVKYISHIKDTPTPEGKSAALLVFRRKPDEAEKVYLSAGLKREAVKLNVRLFRWERALEIAKEAEGESGGESQVNLLEFHSFYLLLSVVKHEFTFRRLIFP</sequence>
<feature type="region of interest" description="Disordered" evidence="1">
    <location>
        <begin position="491"/>
        <end position="522"/>
    </location>
</feature>
<feature type="compositionally biased region" description="Acidic residues" evidence="1">
    <location>
        <begin position="80"/>
        <end position="97"/>
    </location>
</feature>
<dbReference type="PANTHER" id="PTHR24098">
    <property type="entry name" value="OUTER SEGMENT 5"/>
    <property type="match status" value="1"/>
</dbReference>
<keyword evidence="4" id="KW-1185">Reference proteome</keyword>
<name>A0ABQ9X8S0_9EUKA</name>
<gene>
    <name evidence="3" type="ORF">BLNAU_17394</name>
</gene>
<dbReference type="PANTHER" id="PTHR24098:SF0">
    <property type="entry name" value="OUTER SEGMENT 5"/>
    <property type="match status" value="1"/>
</dbReference>
<evidence type="ECO:0000259" key="2">
    <source>
        <dbReference type="Pfam" id="PF23387"/>
    </source>
</evidence>
<evidence type="ECO:0000313" key="4">
    <source>
        <dbReference type="Proteomes" id="UP001281761"/>
    </source>
</evidence>
<dbReference type="Proteomes" id="UP001281761">
    <property type="component" value="Unassembled WGS sequence"/>
</dbReference>
<evidence type="ECO:0000313" key="3">
    <source>
        <dbReference type="EMBL" id="KAK2947642.1"/>
    </source>
</evidence>
<evidence type="ECO:0000256" key="1">
    <source>
        <dbReference type="SAM" id="MobiDB-lite"/>
    </source>
</evidence>
<dbReference type="InterPro" id="IPR056157">
    <property type="entry name" value="TPR_IFT80_172_dom"/>
</dbReference>
<protein>
    <recommendedName>
        <fullName evidence="2">IFT80/172/WDR35 TPR domain-containing protein</fullName>
    </recommendedName>
</protein>
<dbReference type="Pfam" id="PF23387">
    <property type="entry name" value="TPR_IFT80_172"/>
    <property type="match status" value="1"/>
</dbReference>
<comment type="caution">
    <text evidence="3">The sequence shown here is derived from an EMBL/GenBank/DDBJ whole genome shotgun (WGS) entry which is preliminary data.</text>
</comment>